<gene>
    <name evidence="2" type="ordered locus">UWK_03150</name>
</gene>
<dbReference type="Pfam" id="PF12118">
    <property type="entry name" value="SprA-related"/>
    <property type="match status" value="1"/>
</dbReference>
<feature type="region of interest" description="Disordered" evidence="1">
    <location>
        <begin position="22"/>
        <end position="92"/>
    </location>
</feature>
<feature type="region of interest" description="Disordered" evidence="1">
    <location>
        <begin position="173"/>
        <end position="252"/>
    </location>
</feature>
<feature type="compositionally biased region" description="Polar residues" evidence="1">
    <location>
        <begin position="41"/>
        <end position="53"/>
    </location>
</feature>
<organism evidence="2 3">
    <name type="scientific">Desulfocapsa sulfexigens (strain DSM 10523 / SB164P1)</name>
    <dbReference type="NCBI Taxonomy" id="1167006"/>
    <lineage>
        <taxon>Bacteria</taxon>
        <taxon>Pseudomonadati</taxon>
        <taxon>Thermodesulfobacteriota</taxon>
        <taxon>Desulfobulbia</taxon>
        <taxon>Desulfobulbales</taxon>
        <taxon>Desulfocapsaceae</taxon>
        <taxon>Desulfocapsa</taxon>
    </lineage>
</organism>
<dbReference type="eggNOG" id="COG3064">
    <property type="taxonomic scope" value="Bacteria"/>
</dbReference>
<feature type="compositionally biased region" description="Polar residues" evidence="1">
    <location>
        <begin position="78"/>
        <end position="92"/>
    </location>
</feature>
<dbReference type="InterPro" id="IPR021973">
    <property type="entry name" value="SprA-related"/>
</dbReference>
<evidence type="ECO:0000256" key="1">
    <source>
        <dbReference type="SAM" id="MobiDB-lite"/>
    </source>
</evidence>
<dbReference type="Proteomes" id="UP000011721">
    <property type="component" value="Chromosome"/>
</dbReference>
<proteinExistence type="predicted"/>
<evidence type="ECO:0000313" key="3">
    <source>
        <dbReference type="Proteomes" id="UP000011721"/>
    </source>
</evidence>
<dbReference type="RefSeq" id="WP_015405363.1">
    <property type="nucleotide sequence ID" value="NC_020304.1"/>
</dbReference>
<dbReference type="KEGG" id="dsf:UWK_03150"/>
<reference evidence="3" key="1">
    <citation type="journal article" date="2013" name="Stand. Genomic Sci.">
        <title>Complete genome sequence of Desulfocapsa sulfexigens, a marine deltaproteobacterium specialized in disproportionating inorganic sulfur compounds.</title>
        <authorList>
            <person name="Finster K.W."/>
            <person name="Kjeldsen K.U."/>
            <person name="Kube M."/>
            <person name="Reinhardt R."/>
            <person name="Mussmann M."/>
            <person name="Amann R."/>
            <person name="Schreiber L."/>
        </authorList>
    </citation>
    <scope>NUCLEOTIDE SEQUENCE [LARGE SCALE GENOMIC DNA]</scope>
    <source>
        <strain evidence="3">DSM 10523 / SB164P1</strain>
    </source>
</reference>
<feature type="compositionally biased region" description="Polar residues" evidence="1">
    <location>
        <begin position="178"/>
        <end position="193"/>
    </location>
</feature>
<dbReference type="HOGENOM" id="CLU_1044816_0_0_7"/>
<sequence length="266" mass="28399">MMQTVSHSYSAQVYSQVQNTSAPLQRKVSTTGQVETPHPFASQQQSTDDSISLSPEGKELSQREANSLSVPQKEKSLINAQSSTENDTQQALSQEDLRLITDLQKRDAEVRSHEQAHLSAAGQYAAGGASFSYTTGPNGKKYATGGEVPIDIAKEKTPEATIQKMRTVRRAALAPANPSATDRSIAAQASSKEAQAMKELLEQAQISPPTPSPLGDTAIAENTTNRDTAGVEENPTEAPGNMPQVSDISRRRSMTSAYQAIAALAT</sequence>
<dbReference type="AlphaFoldDB" id="M1NJD7"/>
<evidence type="ECO:0000313" key="2">
    <source>
        <dbReference type="EMBL" id="AGF79679.1"/>
    </source>
</evidence>
<dbReference type="STRING" id="1167006.UWK_03150"/>
<name>M1NJD7_DESSD</name>
<protein>
    <submittedName>
        <fullName evidence="2">SprA-related family</fullName>
    </submittedName>
</protein>
<keyword evidence="3" id="KW-1185">Reference proteome</keyword>
<dbReference type="EMBL" id="CP003985">
    <property type="protein sequence ID" value="AGF79679.1"/>
    <property type="molecule type" value="Genomic_DNA"/>
</dbReference>
<feature type="compositionally biased region" description="Polar residues" evidence="1">
    <location>
        <begin position="22"/>
        <end position="34"/>
    </location>
</feature>
<accession>M1NJD7</accession>